<reference evidence="3 4" key="1">
    <citation type="submission" date="2016-08" db="EMBL/GenBank/DDBJ databases">
        <title>Hymenobacter coccineus sp. nov., Hymenobacter lapidarius sp. nov. and Hymenobacter glacialis sp. nov., isolated from Antarctic soil.</title>
        <authorList>
            <person name="Sedlacek I."/>
            <person name="Kralova S."/>
            <person name="Kyrova K."/>
            <person name="Maslanova I."/>
            <person name="Stankova E."/>
            <person name="Vrbovska V."/>
            <person name="Nemec M."/>
            <person name="Bartak M."/>
            <person name="Svec P."/>
            <person name="Busse H.-J."/>
            <person name="Pantucek R."/>
        </authorList>
    </citation>
    <scope>NUCLEOTIDE SEQUENCE [LARGE SCALE GENOMIC DNA]</scope>
    <source>
        <strain evidence="3 4">CCM 8649</strain>
    </source>
</reference>
<dbReference type="InterPro" id="IPR006827">
    <property type="entry name" value="Lant_deHydtase_N"/>
</dbReference>
<sequence length="1057" mass="119046">MNNAIKPLDFYLLRLPLLPLSGLGKLHTCLNYEDVASVLYIVYQDLNVQEAIYLVSPELYQELLKWLARPSDCARSEDKKLVLTLYKYLLRMSSRCTPYGLFAGFSSGAITPAPTQWRLAPVDQRFHKHVRLDMNYTTELSKQVTADSALRTKLTFFVNNSLYKATDAYRYYEYRIRNKRRYYYLVAINASARVEQVLGAAATGASYPQLIALLQCSGIAAVDAHRFIAQLIDSQVLLSELEPMLTGEEFYEHLVEKVATIGPQYPGLEQLIAIKNLLASKWVGTQTYQAVESTVRQLFPAATSKDLIQTDLRINMTANTLCQATAEMLSEDLTALAALVKEALPIDLQSFIKKFYARYEEQEIPLLEALDSETGLGYGLASGAKVHHTPLIDDLRVPGKATVRKVSWTAYRQLIFRKFQESQQLATAVVSITDADLARLVSGPPTKLPATLFALGSLVAVSPTALDRGDFKFHLLSCGGPGAMTLMARFAHADPALAANLAICGQREQEASGEALLAEIVHLPDARVGNVLQRTKLREYEIPFLGNASVPAEQQFPVADLLVSVRQGRVVLRSRRLGKEVIPRLTTAHNYSKGLPVYKFLCDLHYQATPFSINWDWDTLQEQPYLPRVEYKHVILSRARWHLPASNWAEAAAIRTPAQLLAFRQAHRLPERVLLADHDNELLLDFGCPLAVDLLAQQLSKGAVTLFEFVHPAGVGLISGDQQEQYVNEVILPFTTTTARPASPVATTAAPAAVLPQRSFTLGSEWTYLKIYCGAKWADKILTEYVWPCLQRLKAAGHLKQWFFVRYADPDNHLRLRLRHGTAPYHWAAIVDTLHHALDEVQQSRVVSALQYDTYHRELERYGAATMEFSETIFYHDSQAVVRFLDLIGGDEGERYRWLFALRGVDQLLTAFGLTLPDKLALAQRTYQDFFQEFNGGAPLTRQLNDKYREVSRTLTSFLDPAHDTPYLQEAAAVFATRQAAMRAACQALRTNWPDPSPTAPNVDEQLSLLLPSYLHMFLNRIFRANQRLHELVIYHYLVKHYTSVTARTKQLQLVKN</sequence>
<gene>
    <name evidence="3" type="ORF">BEN49_07395</name>
</gene>
<dbReference type="RefSeq" id="WP_070743716.1">
    <property type="nucleotide sequence ID" value="NZ_MDZA01000188.1"/>
</dbReference>
<evidence type="ECO:0000313" key="3">
    <source>
        <dbReference type="EMBL" id="OGX90169.1"/>
    </source>
</evidence>
<dbReference type="AlphaFoldDB" id="A0A1G1TH05"/>
<dbReference type="Pfam" id="PF04738">
    <property type="entry name" value="Lant_dehydr_N"/>
    <property type="match status" value="1"/>
</dbReference>
<dbReference type="Proteomes" id="UP000177506">
    <property type="component" value="Unassembled WGS sequence"/>
</dbReference>
<accession>A0A1G1TH05</accession>
<dbReference type="EMBL" id="MDZA01000188">
    <property type="protein sequence ID" value="OGX90169.1"/>
    <property type="molecule type" value="Genomic_DNA"/>
</dbReference>
<organism evidence="3 4">
    <name type="scientific">Hymenobacter coccineus</name>
    <dbReference type="NCBI Taxonomy" id="1908235"/>
    <lineage>
        <taxon>Bacteria</taxon>
        <taxon>Pseudomonadati</taxon>
        <taxon>Bacteroidota</taxon>
        <taxon>Cytophagia</taxon>
        <taxon>Cytophagales</taxon>
        <taxon>Hymenobacteraceae</taxon>
        <taxon>Hymenobacter</taxon>
    </lineage>
</organism>
<evidence type="ECO:0008006" key="5">
    <source>
        <dbReference type="Google" id="ProtNLM"/>
    </source>
</evidence>
<evidence type="ECO:0000259" key="1">
    <source>
        <dbReference type="Pfam" id="PF04738"/>
    </source>
</evidence>
<proteinExistence type="predicted"/>
<keyword evidence="4" id="KW-1185">Reference proteome</keyword>
<protein>
    <recommendedName>
        <fullName evidence="5">Lantibiotic dehydratase</fullName>
    </recommendedName>
</protein>
<evidence type="ECO:0000259" key="2">
    <source>
        <dbReference type="Pfam" id="PF14028"/>
    </source>
</evidence>
<name>A0A1G1TH05_9BACT</name>
<dbReference type="NCBIfam" id="TIGR03891">
    <property type="entry name" value="thiopep_ocin"/>
    <property type="match status" value="1"/>
</dbReference>
<dbReference type="InterPro" id="IPR023809">
    <property type="entry name" value="Thiopep_bacteriocin_synth_dom"/>
</dbReference>
<dbReference type="Pfam" id="PF14028">
    <property type="entry name" value="Lant_dehydr_C"/>
    <property type="match status" value="1"/>
</dbReference>
<feature type="domain" description="Thiopeptide-type bacteriocin biosynthesis" evidence="2">
    <location>
        <begin position="766"/>
        <end position="1042"/>
    </location>
</feature>
<dbReference type="OrthoDB" id="1273722at2"/>
<feature type="domain" description="Lantibiotic dehydratase N-terminal" evidence="1">
    <location>
        <begin position="45"/>
        <end position="695"/>
    </location>
</feature>
<evidence type="ECO:0000313" key="4">
    <source>
        <dbReference type="Proteomes" id="UP000177506"/>
    </source>
</evidence>
<comment type="caution">
    <text evidence="3">The sequence shown here is derived from an EMBL/GenBank/DDBJ whole genome shotgun (WGS) entry which is preliminary data.</text>
</comment>